<dbReference type="PANTHER" id="PTHR43037">
    <property type="entry name" value="UNNAMED PRODUCT-RELATED"/>
    <property type="match status" value="1"/>
</dbReference>
<organism evidence="4 5">
    <name type="scientific">Gimesia panareensis</name>
    <dbReference type="NCBI Taxonomy" id="2527978"/>
    <lineage>
        <taxon>Bacteria</taxon>
        <taxon>Pseudomonadati</taxon>
        <taxon>Planctomycetota</taxon>
        <taxon>Planctomycetia</taxon>
        <taxon>Planctomycetales</taxon>
        <taxon>Planctomycetaceae</taxon>
        <taxon>Gimesia</taxon>
    </lineage>
</organism>
<gene>
    <name evidence="4" type="ORF">Pan153_42080</name>
</gene>
<dbReference type="Proteomes" id="UP000320839">
    <property type="component" value="Chromosome"/>
</dbReference>
<protein>
    <submittedName>
        <fullName evidence="4">Prolyl oligopeptidase family protein</fullName>
    </submittedName>
</protein>
<dbReference type="RefSeq" id="WP_145457531.1">
    <property type="nucleotide sequence ID" value="NZ_CP036317.1"/>
</dbReference>
<dbReference type="Pfam" id="PF00326">
    <property type="entry name" value="Peptidase_S9"/>
    <property type="match status" value="1"/>
</dbReference>
<feature type="signal peptide" evidence="2">
    <location>
        <begin position="1"/>
        <end position="24"/>
    </location>
</feature>
<evidence type="ECO:0000313" key="4">
    <source>
        <dbReference type="EMBL" id="QDV19542.1"/>
    </source>
</evidence>
<dbReference type="SUPFAM" id="SSF53474">
    <property type="entry name" value="alpha/beta-Hydrolases"/>
    <property type="match status" value="1"/>
</dbReference>
<accession>A0A518FT71</accession>
<dbReference type="AlphaFoldDB" id="A0A518FT71"/>
<feature type="domain" description="Peptidase S9 prolyl oligopeptidase catalytic" evidence="3">
    <location>
        <begin position="204"/>
        <end position="353"/>
    </location>
</feature>
<dbReference type="PANTHER" id="PTHR43037:SF1">
    <property type="entry name" value="BLL1128 PROTEIN"/>
    <property type="match status" value="1"/>
</dbReference>
<dbReference type="OrthoDB" id="236649at2"/>
<dbReference type="EMBL" id="CP036317">
    <property type="protein sequence ID" value="QDV19542.1"/>
    <property type="molecule type" value="Genomic_DNA"/>
</dbReference>
<proteinExistence type="predicted"/>
<dbReference type="GO" id="GO:0006508">
    <property type="term" value="P:proteolysis"/>
    <property type="evidence" value="ECO:0007669"/>
    <property type="project" value="InterPro"/>
</dbReference>
<evidence type="ECO:0000259" key="3">
    <source>
        <dbReference type="Pfam" id="PF00326"/>
    </source>
</evidence>
<feature type="chain" id="PRO_5021995507" evidence="2">
    <location>
        <begin position="25"/>
        <end position="660"/>
    </location>
</feature>
<dbReference type="Gene3D" id="3.40.50.1820">
    <property type="entry name" value="alpha/beta hydrolase"/>
    <property type="match status" value="1"/>
</dbReference>
<dbReference type="GO" id="GO:0008236">
    <property type="term" value="F:serine-type peptidase activity"/>
    <property type="evidence" value="ECO:0007669"/>
    <property type="project" value="InterPro"/>
</dbReference>
<evidence type="ECO:0000313" key="5">
    <source>
        <dbReference type="Proteomes" id="UP000320839"/>
    </source>
</evidence>
<evidence type="ECO:0000256" key="1">
    <source>
        <dbReference type="ARBA" id="ARBA00022729"/>
    </source>
</evidence>
<dbReference type="InterPro" id="IPR050955">
    <property type="entry name" value="Plant_Biomass_Hydrol_Est"/>
</dbReference>
<reference evidence="4 5" key="1">
    <citation type="submission" date="2019-02" db="EMBL/GenBank/DDBJ databases">
        <title>Deep-cultivation of Planctomycetes and their phenomic and genomic characterization uncovers novel biology.</title>
        <authorList>
            <person name="Wiegand S."/>
            <person name="Jogler M."/>
            <person name="Boedeker C."/>
            <person name="Pinto D."/>
            <person name="Vollmers J."/>
            <person name="Rivas-Marin E."/>
            <person name="Kohn T."/>
            <person name="Peeters S.H."/>
            <person name="Heuer A."/>
            <person name="Rast P."/>
            <person name="Oberbeckmann S."/>
            <person name="Bunk B."/>
            <person name="Jeske O."/>
            <person name="Meyerdierks A."/>
            <person name="Storesund J.E."/>
            <person name="Kallscheuer N."/>
            <person name="Luecker S."/>
            <person name="Lage O.M."/>
            <person name="Pohl T."/>
            <person name="Merkel B.J."/>
            <person name="Hornburger P."/>
            <person name="Mueller R.-W."/>
            <person name="Bruemmer F."/>
            <person name="Labrenz M."/>
            <person name="Spormann A.M."/>
            <person name="Op den Camp H."/>
            <person name="Overmann J."/>
            <person name="Amann R."/>
            <person name="Jetten M.S.M."/>
            <person name="Mascher T."/>
            <person name="Medema M.H."/>
            <person name="Devos D.P."/>
            <person name="Kaster A.-K."/>
            <person name="Ovreas L."/>
            <person name="Rohde M."/>
            <person name="Galperin M.Y."/>
            <person name="Jogler C."/>
        </authorList>
    </citation>
    <scope>NUCLEOTIDE SEQUENCE [LARGE SCALE GENOMIC DNA]</scope>
    <source>
        <strain evidence="4 5">Pan153</strain>
    </source>
</reference>
<keyword evidence="1 2" id="KW-0732">Signal</keyword>
<name>A0A518FT71_9PLAN</name>
<dbReference type="InterPro" id="IPR029058">
    <property type="entry name" value="AB_hydrolase_fold"/>
</dbReference>
<sequence precursor="true">MLRCRALCVLLILIFCTWPGTLSLAQKAVPLTTEQRQTFDQGLQTLQESLQALGDRPASDIADASIFSKGLQWALLYDQQFSPRDIALMKRAIVRGKQRIEALAANKKTWSTRKGKLALGYVSAVDNSVQPYGVIVPENYDPAQPIRLDVVLHGSSRPVGMSELRFIARFDEGDEKQSTAPDKPYIELHPLGRVENCYRWAGETDVFEAIEDVCRRYNIDRRRIVLRGMSMGASGTWHLGLKHPDYFVAIGPYCGYVDTHHFSETPLKNFVKVGPLPPHQELGLHMLDSIDYAANAGVVPAIACIGEKDVFFQAHVLMGKAMQQEGLTMVNLISPGTGHVIDPVTHAEQMRRIGLYVDKGLDRQPQQLRFVTWTLKYNRCHWLEVLGLQQHYAKAVFAAQIRDDAMEVTELQNITRFAIDISRLSKVPQKLRIGKTELSLSPAITTQTRKIVIERKENVWSLEDRKGKSPRTGKRPGMQGPIDDAFSSPFLCVRGTGQPWNAAVQAYSTASLKRFADEWQHYFRGELPIKNDTDVTEEDIRTRNLILFGDPGSNRLISKVLPDLPLEWTREKLRLGNQEYPAEKHVPALIAPNPLAGANRRYVVLNSGHTFREAELAKLNYLLFPRWGDWAVLQIDPSYTDSTPIKESVLRAGYFDEQWK</sequence>
<evidence type="ECO:0000256" key="2">
    <source>
        <dbReference type="SAM" id="SignalP"/>
    </source>
</evidence>
<dbReference type="InterPro" id="IPR001375">
    <property type="entry name" value="Peptidase_S9_cat"/>
</dbReference>